<keyword evidence="1" id="KW-0812">Transmembrane</keyword>
<dbReference type="EMBL" id="JAWDJO010000127">
    <property type="protein sequence ID" value="KAL1892586.1"/>
    <property type="molecule type" value="Genomic_DNA"/>
</dbReference>
<evidence type="ECO:0000313" key="3">
    <source>
        <dbReference type="Proteomes" id="UP001583280"/>
    </source>
</evidence>
<dbReference type="InterPro" id="IPR031563">
    <property type="entry name" value="MOT1/MOT2"/>
</dbReference>
<dbReference type="PANTHER" id="PTHR31970:SF9">
    <property type="entry name" value="MOLYBDATE TRANSPORTER 2"/>
    <property type="match status" value="1"/>
</dbReference>
<evidence type="ECO:0000256" key="1">
    <source>
        <dbReference type="SAM" id="Phobius"/>
    </source>
</evidence>
<keyword evidence="1" id="KW-1133">Transmembrane helix</keyword>
<evidence type="ECO:0000313" key="2">
    <source>
        <dbReference type="EMBL" id="KAL1892586.1"/>
    </source>
</evidence>
<organism evidence="2 3">
    <name type="scientific">Ceratocystis pirilliformis</name>
    <dbReference type="NCBI Taxonomy" id="259994"/>
    <lineage>
        <taxon>Eukaryota</taxon>
        <taxon>Fungi</taxon>
        <taxon>Dikarya</taxon>
        <taxon>Ascomycota</taxon>
        <taxon>Pezizomycotina</taxon>
        <taxon>Sordariomycetes</taxon>
        <taxon>Hypocreomycetidae</taxon>
        <taxon>Microascales</taxon>
        <taxon>Ceratocystidaceae</taxon>
        <taxon>Ceratocystis</taxon>
    </lineage>
</organism>
<comment type="caution">
    <text evidence="2">The sequence shown here is derived from an EMBL/GenBank/DDBJ whole genome shotgun (WGS) entry which is preliminary data.</text>
</comment>
<evidence type="ECO:0008006" key="4">
    <source>
        <dbReference type="Google" id="ProtNLM"/>
    </source>
</evidence>
<feature type="transmembrane region" description="Helical" evidence="1">
    <location>
        <begin position="104"/>
        <end position="126"/>
    </location>
</feature>
<sequence>MPSPAPARATGFLPSVRHAMQYNLAMLRANPLAELSGSLGDLGTLLPLMLALAAQDSISLPGTLVFSGLFNIATGAVFGVPLPVQPMKAIAAAAISHRGDSAPAAVAAAGMAVGALCFVLAASGLLRRAAAAVPVPIVKGIQLGAGLSLVTGPAASLLAPLPWLHPLFDNRLWALSVFVLLLATQLTPRFPSALLAITLGLVLSLMSDPSALPGLHPWLPKPSLTPHFSAGALSMAVGQAPLTLLNSIVAVSALSADLMPHQPAPGVVPLAYSVALMNAIGPWFGCMPVCHGSGGLAAQVRFGARSGASVMILGTLKLVLGLFVGSRLQPLLAAFPRAILGITVLAAGLELARTAASVNRGAADLLEAVGPRRVSRVLGDEERVERWNVMLMTAALGLAFKSDAVGFLAGLACHLSYAVGPRVADWWDVRARVSGSGGFVGRQRERMPLLG</sequence>
<feature type="transmembrane region" description="Helical" evidence="1">
    <location>
        <begin position="64"/>
        <end position="84"/>
    </location>
</feature>
<name>A0ABR3YXF0_9PEZI</name>
<proteinExistence type="predicted"/>
<dbReference type="PANTHER" id="PTHR31970">
    <property type="match status" value="1"/>
</dbReference>
<gene>
    <name evidence="2" type="ORF">Cpir12675_004474</name>
</gene>
<dbReference type="Pfam" id="PF16983">
    <property type="entry name" value="MFS_MOT1"/>
    <property type="match status" value="2"/>
</dbReference>
<keyword evidence="1" id="KW-0472">Membrane</keyword>
<protein>
    <recommendedName>
        <fullName evidence="4">Molybdate transporter 1</fullName>
    </recommendedName>
</protein>
<dbReference type="Proteomes" id="UP001583280">
    <property type="component" value="Unassembled WGS sequence"/>
</dbReference>
<feature type="transmembrane region" description="Helical" evidence="1">
    <location>
        <begin position="138"/>
        <end position="159"/>
    </location>
</feature>
<accession>A0ABR3YXF0</accession>
<keyword evidence="3" id="KW-1185">Reference proteome</keyword>
<reference evidence="2 3" key="1">
    <citation type="journal article" date="2024" name="IMA Fungus">
        <title>IMA Genome - F19 : A genome assembly and annotation guide to empower mycologists, including annotated draft genome sequences of Ceratocystis pirilliformis, Diaporthe australafricana, Fusarium ophioides, Paecilomyces lecythidis, and Sporothrix stenoceras.</title>
        <authorList>
            <person name="Aylward J."/>
            <person name="Wilson A.M."/>
            <person name="Visagie C.M."/>
            <person name="Spraker J."/>
            <person name="Barnes I."/>
            <person name="Buitendag C."/>
            <person name="Ceriani C."/>
            <person name="Del Mar Angel L."/>
            <person name="du Plessis D."/>
            <person name="Fuchs T."/>
            <person name="Gasser K."/>
            <person name="Kramer D."/>
            <person name="Li W."/>
            <person name="Munsamy K."/>
            <person name="Piso A."/>
            <person name="Price J.L."/>
            <person name="Sonnekus B."/>
            <person name="Thomas C."/>
            <person name="van der Nest A."/>
            <person name="van Dijk A."/>
            <person name="van Heerden A."/>
            <person name="van Vuuren N."/>
            <person name="Yilmaz N."/>
            <person name="Duong T.A."/>
            <person name="van der Merwe N.A."/>
            <person name="Wingfield M.J."/>
            <person name="Wingfield B.D."/>
        </authorList>
    </citation>
    <scope>NUCLEOTIDE SEQUENCE [LARGE SCALE GENOMIC DNA]</scope>
    <source>
        <strain evidence="2 3">CMW 12675</strain>
    </source>
</reference>